<dbReference type="InterPro" id="IPR011032">
    <property type="entry name" value="GroES-like_sf"/>
</dbReference>
<dbReference type="Gramene" id="MELO3C010352.2.1">
    <property type="protein sequence ID" value="MELO3C010352.2.1"/>
    <property type="gene ID" value="MELO3C010352.2"/>
</dbReference>
<dbReference type="RefSeq" id="XP_008444008.1">
    <property type="nucleotide sequence ID" value="XM_008445786.2"/>
</dbReference>
<dbReference type="PANTHER" id="PTHR43205:SF12">
    <property type="entry name" value="OS06G0602900 PROTEIN"/>
    <property type="match status" value="1"/>
</dbReference>
<dbReference type="SMART" id="SM00829">
    <property type="entry name" value="PKS_ER"/>
    <property type="match status" value="1"/>
</dbReference>
<accession>A0A1S3B9C7</accession>
<evidence type="ECO:0000313" key="4">
    <source>
        <dbReference type="Proteomes" id="UP001652600"/>
    </source>
</evidence>
<dbReference type="SMR" id="A0A1S3B9C7"/>
<dbReference type="PANTHER" id="PTHR43205">
    <property type="entry name" value="PROSTAGLANDIN REDUCTASE"/>
    <property type="match status" value="1"/>
</dbReference>
<dbReference type="KEGG" id="cmo:103487456"/>
<dbReference type="InterPro" id="IPR045010">
    <property type="entry name" value="MDR_fam"/>
</dbReference>
<keyword evidence="1" id="KW-0560">Oxidoreductase</keyword>
<evidence type="ECO:0000259" key="2">
    <source>
        <dbReference type="SMART" id="SM00829"/>
    </source>
</evidence>
<evidence type="ECO:0000256" key="1">
    <source>
        <dbReference type="ARBA" id="ARBA00023002"/>
    </source>
</evidence>
<dbReference type="AlphaFoldDB" id="A0A1S3B9C7"/>
<dbReference type="Pfam" id="PF00107">
    <property type="entry name" value="ADH_zinc_N"/>
    <property type="match status" value="1"/>
</dbReference>
<dbReference type="Gene3D" id="3.40.50.720">
    <property type="entry name" value="NAD(P)-binding Rossmann-like Domain"/>
    <property type="match status" value="1"/>
</dbReference>
<reference evidence="3" key="1">
    <citation type="submission" date="2023-03" db="UniProtKB">
        <authorList>
            <consortium name="EnsemblPlants"/>
        </authorList>
    </citation>
    <scope>IDENTIFICATION</scope>
</reference>
<dbReference type="InterPro" id="IPR041694">
    <property type="entry name" value="ADH_N_2"/>
</dbReference>
<reference evidence="5" key="2">
    <citation type="submission" date="2025-04" db="UniProtKB">
        <authorList>
            <consortium name="RefSeq"/>
        </authorList>
    </citation>
    <scope>IDENTIFICATION</scope>
</reference>
<dbReference type="SUPFAM" id="SSF51735">
    <property type="entry name" value="NAD(P)-binding Rossmann-fold domains"/>
    <property type="match status" value="1"/>
</dbReference>
<dbReference type="SUPFAM" id="SSF50129">
    <property type="entry name" value="GroES-like"/>
    <property type="match status" value="2"/>
</dbReference>
<sequence length="345" mass="37781">MEVRNRIVTTRKAIDEFPVESDFEVKCEDFVVLVKSGSDDIIVKNLYVSIDPYQINRMKSFSSTHKTSDFATPIIPSQPIDALGVGEVLASGNPEFKEGDIVIGITHWAEYSVVKAHTNLLRKLETLGFPLTHHLGILGFSGLTAYAGLFEVAKIKEGETVFVSAASGSVGSLVGQFAKLHGCYVVGCAGSDQKVTLLKEKFGFDNAFNYKQEKDLTATLEKYFPDGIDVYFDNVGGEMLEAAIANMKPFGRVAVCGVISEYTNSKKAVPNMIDLVYKRIKVEGFLAGDFLDMFPNFVSKVSQYLHSGKIEPLEDISVGVENIPSAFIGLFKGDNIGKKIVKFAE</sequence>
<dbReference type="Proteomes" id="UP001652600">
    <property type="component" value="Chromosome 2"/>
</dbReference>
<keyword evidence="4" id="KW-1185">Reference proteome</keyword>
<gene>
    <name evidence="5" type="primary">LOC103487456</name>
    <name evidence="3" type="synonym">103487456</name>
</gene>
<dbReference type="Pfam" id="PF16884">
    <property type="entry name" value="ADH_N_2"/>
    <property type="match status" value="1"/>
</dbReference>
<organism evidence="4 5">
    <name type="scientific">Cucumis melo</name>
    <name type="common">Muskmelon</name>
    <dbReference type="NCBI Taxonomy" id="3656"/>
    <lineage>
        <taxon>Eukaryota</taxon>
        <taxon>Viridiplantae</taxon>
        <taxon>Streptophyta</taxon>
        <taxon>Embryophyta</taxon>
        <taxon>Tracheophyta</taxon>
        <taxon>Spermatophyta</taxon>
        <taxon>Magnoliopsida</taxon>
        <taxon>eudicotyledons</taxon>
        <taxon>Gunneridae</taxon>
        <taxon>Pentapetalae</taxon>
        <taxon>rosids</taxon>
        <taxon>fabids</taxon>
        <taxon>Cucurbitales</taxon>
        <taxon>Cucurbitaceae</taxon>
        <taxon>Benincaseae</taxon>
        <taxon>Cucumis</taxon>
    </lineage>
</organism>
<proteinExistence type="predicted"/>
<name>A0A1S3B9C7_CUCME</name>
<evidence type="ECO:0000313" key="3">
    <source>
        <dbReference type="EnsemblPlants" id="MELO3C010352.2.1"/>
    </source>
</evidence>
<dbReference type="EnsemblPlants" id="MELO3C010352.2.1">
    <property type="protein sequence ID" value="MELO3C010352.2.1"/>
    <property type="gene ID" value="MELO3C010352.2"/>
</dbReference>
<dbReference type="GO" id="GO:0016628">
    <property type="term" value="F:oxidoreductase activity, acting on the CH-CH group of donors, NAD or NADP as acceptor"/>
    <property type="evidence" value="ECO:0007669"/>
    <property type="project" value="InterPro"/>
</dbReference>
<dbReference type="InterPro" id="IPR013149">
    <property type="entry name" value="ADH-like_C"/>
</dbReference>
<reference evidence="4" key="3">
    <citation type="submission" date="2025-05" db="UniProtKB">
        <authorList>
            <consortium name="RefSeq"/>
        </authorList>
    </citation>
    <scope>NUCLEOTIDE SEQUENCE [LARGE SCALE GENOMIC DNA]</scope>
</reference>
<dbReference type="InterPro" id="IPR020843">
    <property type="entry name" value="ER"/>
</dbReference>
<feature type="domain" description="Enoyl reductase (ER)" evidence="2">
    <location>
        <begin position="20"/>
        <end position="341"/>
    </location>
</feature>
<dbReference type="InterPro" id="IPR036291">
    <property type="entry name" value="NAD(P)-bd_dom_sf"/>
</dbReference>
<dbReference type="InParanoid" id="A0A1S3B9C7"/>
<dbReference type="OrthoDB" id="809632at2759"/>
<dbReference type="Gene3D" id="3.90.180.10">
    <property type="entry name" value="Medium-chain alcohol dehydrogenases, catalytic domain"/>
    <property type="match status" value="1"/>
</dbReference>
<dbReference type="FunFam" id="3.40.50.720:FF:000121">
    <property type="entry name" value="Prostaglandin reductase 2"/>
    <property type="match status" value="1"/>
</dbReference>
<dbReference type="eggNOG" id="KOG1196">
    <property type="taxonomic scope" value="Eukaryota"/>
</dbReference>
<protein>
    <submittedName>
        <fullName evidence="5">2-alkenal reductase (NADP(+)-dependent)-like</fullName>
    </submittedName>
</protein>
<evidence type="ECO:0000313" key="5">
    <source>
        <dbReference type="RefSeq" id="XP_008444008.1"/>
    </source>
</evidence>
<dbReference type="GeneID" id="103487456"/>